<feature type="compositionally biased region" description="Basic and acidic residues" evidence="10">
    <location>
        <begin position="8"/>
        <end position="17"/>
    </location>
</feature>
<keyword evidence="5" id="KW-0547">Nucleotide-binding</keyword>
<dbReference type="PANTHER" id="PTHR22984">
    <property type="entry name" value="SERINE/THREONINE-PROTEIN KINASE PIM"/>
    <property type="match status" value="1"/>
</dbReference>
<reference evidence="12 13" key="1">
    <citation type="submission" date="2022-01" db="EMBL/GenBank/DDBJ databases">
        <title>A high-quality chromosome-level genome assembly of rohu carp, Labeo rohita.</title>
        <authorList>
            <person name="Arick M.A. II"/>
            <person name="Hsu C.-Y."/>
            <person name="Magbanua Z."/>
            <person name="Pechanova O."/>
            <person name="Grover C."/>
            <person name="Miller E."/>
            <person name="Thrash A."/>
            <person name="Ezzel L."/>
            <person name="Alam S."/>
            <person name="Benzie J."/>
            <person name="Hamilton M."/>
            <person name="Karsi A."/>
            <person name="Lawrence M.L."/>
            <person name="Peterson D.G."/>
        </authorList>
    </citation>
    <scope>NUCLEOTIDE SEQUENCE [LARGE SCALE GENOMIC DNA]</scope>
    <source>
        <strain evidence="13">BAU-BD-2019</strain>
        <tissue evidence="12">Blood</tissue>
    </source>
</reference>
<comment type="caution">
    <text evidence="12">The sequence shown here is derived from an EMBL/GenBank/DDBJ whole genome shotgun (WGS) entry which is preliminary data.</text>
</comment>
<feature type="region of interest" description="Disordered" evidence="10">
    <location>
        <begin position="53"/>
        <end position="73"/>
    </location>
</feature>
<gene>
    <name evidence="12" type="ORF">H4Q32_009919</name>
</gene>
<feature type="region of interest" description="Disordered" evidence="10">
    <location>
        <begin position="86"/>
        <end position="106"/>
    </location>
</feature>
<evidence type="ECO:0000256" key="5">
    <source>
        <dbReference type="ARBA" id="ARBA00022741"/>
    </source>
</evidence>
<evidence type="ECO:0000256" key="1">
    <source>
        <dbReference type="ARBA" id="ARBA00005505"/>
    </source>
</evidence>
<dbReference type="Gene3D" id="3.30.200.20">
    <property type="entry name" value="Phosphorylase Kinase, domain 1"/>
    <property type="match status" value="1"/>
</dbReference>
<evidence type="ECO:0000313" key="13">
    <source>
        <dbReference type="Proteomes" id="UP000830375"/>
    </source>
</evidence>
<sequence>MQFRRQRVGGERGRGGEEGGGGRQQQQQQQQWRKEKKKKRLWNHLIPHFLRRKARKHNLAQAEKEAPASKALPIVEEQLEQDVLQHQDIESPNFITPVSSFKDDTEELDEDHTSLQNIEIDDLQEAPASEVLPIDERQLEQDVLPHQDTETPVSLFEDDDTEEPDKDHASLQNIYNVEDHDLQEAPASEVLPVVEEQLEQDVLPHQDVESPASSSEDEDTEEQERGHICWRYEIGHKLEEGRTGFVHAGTRCKNGLKIDGSNNCFSKMIADVLPPWHCVNTHLKAPDQQTAKAYAFIKALRLADDHLLISNASPWRMAFMANKGPSVPQIIKLLDWHDGTDQYIMILESPIPCVDLLRFVELHGGSSTLNLLINQDTMEVRLIDFGCGALITDFAYALGFVLFEMVCGHYPTGDDLRMISESTWSRPGLSQECCQMICASLQPDPQQRLSLEEMHLHEWFKVRVKHCLDLTQAPL</sequence>
<evidence type="ECO:0000256" key="8">
    <source>
        <dbReference type="ARBA" id="ARBA00047899"/>
    </source>
</evidence>
<dbReference type="Gene3D" id="1.10.510.10">
    <property type="entry name" value="Transferase(Phosphotransferase) domain 1"/>
    <property type="match status" value="1"/>
</dbReference>
<feature type="region of interest" description="Disordered" evidence="10">
    <location>
        <begin position="202"/>
        <end position="224"/>
    </location>
</feature>
<organism evidence="12 13">
    <name type="scientific">Labeo rohita</name>
    <name type="common">Indian major carp</name>
    <name type="synonym">Cyprinus rohita</name>
    <dbReference type="NCBI Taxonomy" id="84645"/>
    <lineage>
        <taxon>Eukaryota</taxon>
        <taxon>Metazoa</taxon>
        <taxon>Chordata</taxon>
        <taxon>Craniata</taxon>
        <taxon>Vertebrata</taxon>
        <taxon>Euteleostomi</taxon>
        <taxon>Actinopterygii</taxon>
        <taxon>Neopterygii</taxon>
        <taxon>Teleostei</taxon>
        <taxon>Ostariophysi</taxon>
        <taxon>Cypriniformes</taxon>
        <taxon>Cyprinidae</taxon>
        <taxon>Labeoninae</taxon>
        <taxon>Labeonini</taxon>
        <taxon>Labeo</taxon>
    </lineage>
</organism>
<keyword evidence="13" id="KW-1185">Reference proteome</keyword>
<feature type="region of interest" description="Disordered" evidence="10">
    <location>
        <begin position="1"/>
        <end position="41"/>
    </location>
</feature>
<evidence type="ECO:0000259" key="11">
    <source>
        <dbReference type="SMART" id="SM00220"/>
    </source>
</evidence>
<feature type="domain" description="Protein kinase" evidence="11">
    <location>
        <begin position="232"/>
        <end position="460"/>
    </location>
</feature>
<evidence type="ECO:0000256" key="3">
    <source>
        <dbReference type="ARBA" id="ARBA00022527"/>
    </source>
</evidence>
<keyword evidence="3" id="KW-0723">Serine/threonine-protein kinase</keyword>
<dbReference type="InterPro" id="IPR000719">
    <property type="entry name" value="Prot_kinase_dom"/>
</dbReference>
<name>A0ABQ8MUR8_LABRO</name>
<evidence type="ECO:0000256" key="7">
    <source>
        <dbReference type="ARBA" id="ARBA00022840"/>
    </source>
</evidence>
<evidence type="ECO:0000313" key="12">
    <source>
        <dbReference type="EMBL" id="KAI2666132.1"/>
    </source>
</evidence>
<dbReference type="PANTHER" id="PTHR22984:SF11">
    <property type="entry name" value="AURORA KINASE-RELATED"/>
    <property type="match status" value="1"/>
</dbReference>
<dbReference type="InterPro" id="IPR011009">
    <property type="entry name" value="Kinase-like_dom_sf"/>
</dbReference>
<feature type="compositionally biased region" description="Basic and acidic residues" evidence="10">
    <location>
        <begin position="140"/>
        <end position="149"/>
    </location>
</feature>
<evidence type="ECO:0000256" key="6">
    <source>
        <dbReference type="ARBA" id="ARBA00022777"/>
    </source>
</evidence>
<accession>A0ABQ8MUR8</accession>
<evidence type="ECO:0000256" key="9">
    <source>
        <dbReference type="ARBA" id="ARBA00048679"/>
    </source>
</evidence>
<proteinExistence type="inferred from homology"/>
<dbReference type="EC" id="2.7.11.1" evidence="2"/>
<feature type="region of interest" description="Disordered" evidence="10">
    <location>
        <begin position="140"/>
        <end position="167"/>
    </location>
</feature>
<dbReference type="EMBL" id="JACTAM010000003">
    <property type="protein sequence ID" value="KAI2666132.1"/>
    <property type="molecule type" value="Genomic_DNA"/>
</dbReference>
<comment type="similarity">
    <text evidence="1">Belongs to the protein kinase superfamily. CAMK Ser/Thr protein kinase family. PIM subfamily.</text>
</comment>
<keyword evidence="6 12" id="KW-0418">Kinase</keyword>
<evidence type="ECO:0000256" key="4">
    <source>
        <dbReference type="ARBA" id="ARBA00022679"/>
    </source>
</evidence>
<dbReference type="GO" id="GO:0016301">
    <property type="term" value="F:kinase activity"/>
    <property type="evidence" value="ECO:0007669"/>
    <property type="project" value="UniProtKB-KW"/>
</dbReference>
<evidence type="ECO:0000256" key="2">
    <source>
        <dbReference type="ARBA" id="ARBA00012513"/>
    </source>
</evidence>
<keyword evidence="7" id="KW-0067">ATP-binding</keyword>
<dbReference type="SUPFAM" id="SSF56112">
    <property type="entry name" value="Protein kinase-like (PK-like)"/>
    <property type="match status" value="1"/>
</dbReference>
<comment type="catalytic activity">
    <reaction evidence="9">
        <text>L-seryl-[protein] + ATP = O-phospho-L-seryl-[protein] + ADP + H(+)</text>
        <dbReference type="Rhea" id="RHEA:17989"/>
        <dbReference type="Rhea" id="RHEA-COMP:9863"/>
        <dbReference type="Rhea" id="RHEA-COMP:11604"/>
        <dbReference type="ChEBI" id="CHEBI:15378"/>
        <dbReference type="ChEBI" id="CHEBI:29999"/>
        <dbReference type="ChEBI" id="CHEBI:30616"/>
        <dbReference type="ChEBI" id="CHEBI:83421"/>
        <dbReference type="ChEBI" id="CHEBI:456216"/>
        <dbReference type="EC" id="2.7.11.1"/>
    </reaction>
</comment>
<dbReference type="Proteomes" id="UP000830375">
    <property type="component" value="Unassembled WGS sequence"/>
</dbReference>
<dbReference type="InterPro" id="IPR051138">
    <property type="entry name" value="PIM_Ser/Thr_kinase"/>
</dbReference>
<evidence type="ECO:0000256" key="10">
    <source>
        <dbReference type="SAM" id="MobiDB-lite"/>
    </source>
</evidence>
<protein>
    <recommendedName>
        <fullName evidence="2">non-specific serine/threonine protein kinase</fullName>
        <ecNumber evidence="2">2.7.11.1</ecNumber>
    </recommendedName>
</protein>
<comment type="catalytic activity">
    <reaction evidence="8">
        <text>L-threonyl-[protein] + ATP = O-phospho-L-threonyl-[protein] + ADP + H(+)</text>
        <dbReference type="Rhea" id="RHEA:46608"/>
        <dbReference type="Rhea" id="RHEA-COMP:11060"/>
        <dbReference type="Rhea" id="RHEA-COMP:11605"/>
        <dbReference type="ChEBI" id="CHEBI:15378"/>
        <dbReference type="ChEBI" id="CHEBI:30013"/>
        <dbReference type="ChEBI" id="CHEBI:30616"/>
        <dbReference type="ChEBI" id="CHEBI:61977"/>
        <dbReference type="ChEBI" id="CHEBI:456216"/>
        <dbReference type="EC" id="2.7.11.1"/>
    </reaction>
</comment>
<dbReference type="SMART" id="SM00220">
    <property type="entry name" value="S_TKc"/>
    <property type="match status" value="1"/>
</dbReference>
<keyword evidence="4" id="KW-0808">Transferase</keyword>